<gene>
    <name evidence="1" type="ORF">EVAR_45004_1</name>
</gene>
<dbReference type="OrthoDB" id="412981at2759"/>
<accession>A0A4C1XI85</accession>
<dbReference type="Proteomes" id="UP000299102">
    <property type="component" value="Unassembled WGS sequence"/>
</dbReference>
<dbReference type="AlphaFoldDB" id="A0A4C1XI85"/>
<dbReference type="EMBL" id="BGZK01000827">
    <property type="protein sequence ID" value="GBP61947.1"/>
    <property type="molecule type" value="Genomic_DNA"/>
</dbReference>
<protein>
    <submittedName>
        <fullName evidence="1">Uncharacterized protein</fullName>
    </submittedName>
</protein>
<sequence>MCSIGIRIGSSEQEIRLFAAYRLPGPDTPTHVPTDMRHRPDVLDVVIGHKIKRPMHVEVVYGMDTQHLLVLVTVRTGTSNSPPAAPRQRLDWENFEKFLEALYLGILLRDRR</sequence>
<comment type="caution">
    <text evidence="1">The sequence shown here is derived from an EMBL/GenBank/DDBJ whole genome shotgun (WGS) entry which is preliminary data.</text>
</comment>
<keyword evidence="2" id="KW-1185">Reference proteome</keyword>
<name>A0A4C1XI85_EUMVA</name>
<evidence type="ECO:0000313" key="2">
    <source>
        <dbReference type="Proteomes" id="UP000299102"/>
    </source>
</evidence>
<evidence type="ECO:0000313" key="1">
    <source>
        <dbReference type="EMBL" id="GBP61947.1"/>
    </source>
</evidence>
<reference evidence="1 2" key="1">
    <citation type="journal article" date="2019" name="Commun. Biol.">
        <title>The bagworm genome reveals a unique fibroin gene that provides high tensile strength.</title>
        <authorList>
            <person name="Kono N."/>
            <person name="Nakamura H."/>
            <person name="Ohtoshi R."/>
            <person name="Tomita M."/>
            <person name="Numata K."/>
            <person name="Arakawa K."/>
        </authorList>
    </citation>
    <scope>NUCLEOTIDE SEQUENCE [LARGE SCALE GENOMIC DNA]</scope>
</reference>
<proteinExistence type="predicted"/>
<organism evidence="1 2">
    <name type="scientific">Eumeta variegata</name>
    <name type="common">Bagworm moth</name>
    <name type="synonym">Eumeta japonica</name>
    <dbReference type="NCBI Taxonomy" id="151549"/>
    <lineage>
        <taxon>Eukaryota</taxon>
        <taxon>Metazoa</taxon>
        <taxon>Ecdysozoa</taxon>
        <taxon>Arthropoda</taxon>
        <taxon>Hexapoda</taxon>
        <taxon>Insecta</taxon>
        <taxon>Pterygota</taxon>
        <taxon>Neoptera</taxon>
        <taxon>Endopterygota</taxon>
        <taxon>Lepidoptera</taxon>
        <taxon>Glossata</taxon>
        <taxon>Ditrysia</taxon>
        <taxon>Tineoidea</taxon>
        <taxon>Psychidae</taxon>
        <taxon>Oiketicinae</taxon>
        <taxon>Eumeta</taxon>
    </lineage>
</organism>